<dbReference type="GO" id="GO:0043296">
    <property type="term" value="C:apical junction complex"/>
    <property type="evidence" value="ECO:0007669"/>
    <property type="project" value="TreeGrafter"/>
</dbReference>
<evidence type="ECO:0000256" key="1">
    <source>
        <dbReference type="SAM" id="MobiDB-lite"/>
    </source>
</evidence>
<feature type="domain" description="PDZ" evidence="2">
    <location>
        <begin position="8"/>
        <end position="77"/>
    </location>
</feature>
<accession>A0AA36GAT5</accession>
<dbReference type="Pfam" id="PF00595">
    <property type="entry name" value="PDZ"/>
    <property type="match status" value="1"/>
</dbReference>
<dbReference type="GO" id="GO:0005938">
    <property type="term" value="C:cell cortex"/>
    <property type="evidence" value="ECO:0007669"/>
    <property type="project" value="TreeGrafter"/>
</dbReference>
<dbReference type="Proteomes" id="UP001177023">
    <property type="component" value="Unassembled WGS sequence"/>
</dbReference>
<evidence type="ECO:0000259" key="2">
    <source>
        <dbReference type="PROSITE" id="PS50106"/>
    </source>
</evidence>
<sequence length="254" mass="28425">MTEGELMEVRVVKGKEGFGFVLTGRDSATQGRLFFIRGVNPDGINNDVLKAGDQVVRMDGVRIHGFTHDRVVNHLKRIPPGGIVSFDIFRDLSMKSRSGSSIRESSYSDESDDLQQTSTSEESIELLQIQDEIMPEASPFIRNSTARRTICGTLGDKTIGSPTNPRARRTPSLYVPNSAPTRRSRYLKGSLRSNKENKPASDLCCPPTRRWLFYSQEHDRADDPVLPPSPRDFDFSTTLNSSIASMSLRSRWLS</sequence>
<dbReference type="GO" id="GO:0000226">
    <property type="term" value="P:microtubule cytoskeleton organization"/>
    <property type="evidence" value="ECO:0007669"/>
    <property type="project" value="TreeGrafter"/>
</dbReference>
<dbReference type="GO" id="GO:0016324">
    <property type="term" value="C:apical plasma membrane"/>
    <property type="evidence" value="ECO:0007669"/>
    <property type="project" value="TreeGrafter"/>
</dbReference>
<dbReference type="GO" id="GO:0008104">
    <property type="term" value="P:intracellular protein localization"/>
    <property type="evidence" value="ECO:0007669"/>
    <property type="project" value="TreeGrafter"/>
</dbReference>
<name>A0AA36GAT5_9BILA</name>
<feature type="region of interest" description="Disordered" evidence="1">
    <location>
        <begin position="99"/>
        <end position="121"/>
    </location>
</feature>
<keyword evidence="4" id="KW-1185">Reference proteome</keyword>
<evidence type="ECO:0000313" key="3">
    <source>
        <dbReference type="EMBL" id="CAJ0585486.1"/>
    </source>
</evidence>
<proteinExistence type="predicted"/>
<feature type="region of interest" description="Disordered" evidence="1">
    <location>
        <begin position="152"/>
        <end position="180"/>
    </location>
</feature>
<dbReference type="InterPro" id="IPR036034">
    <property type="entry name" value="PDZ_sf"/>
</dbReference>
<dbReference type="GO" id="GO:0051660">
    <property type="term" value="P:establishment of centrosome localization"/>
    <property type="evidence" value="ECO:0007669"/>
    <property type="project" value="TreeGrafter"/>
</dbReference>
<dbReference type="GO" id="GO:0035091">
    <property type="term" value="F:phosphatidylinositol binding"/>
    <property type="evidence" value="ECO:0007669"/>
    <property type="project" value="TreeGrafter"/>
</dbReference>
<protein>
    <recommendedName>
        <fullName evidence="2">PDZ domain-containing protein</fullName>
    </recommendedName>
</protein>
<reference evidence="3" key="1">
    <citation type="submission" date="2023-06" db="EMBL/GenBank/DDBJ databases">
        <authorList>
            <person name="Delattre M."/>
        </authorList>
    </citation>
    <scope>NUCLEOTIDE SEQUENCE</scope>
    <source>
        <strain evidence="3">AF72</strain>
    </source>
</reference>
<dbReference type="InterPro" id="IPR001478">
    <property type="entry name" value="PDZ"/>
</dbReference>
<dbReference type="GO" id="GO:0030010">
    <property type="term" value="P:establishment of cell polarity"/>
    <property type="evidence" value="ECO:0007669"/>
    <property type="project" value="TreeGrafter"/>
</dbReference>
<dbReference type="GO" id="GO:0007155">
    <property type="term" value="P:cell adhesion"/>
    <property type="evidence" value="ECO:0007669"/>
    <property type="project" value="TreeGrafter"/>
</dbReference>
<dbReference type="PANTHER" id="PTHR16484:SF17">
    <property type="entry name" value="BAZOOKA, ISOFORM B"/>
    <property type="match status" value="1"/>
</dbReference>
<dbReference type="SUPFAM" id="SSF50156">
    <property type="entry name" value="PDZ domain-like"/>
    <property type="match status" value="1"/>
</dbReference>
<dbReference type="AlphaFoldDB" id="A0AA36GAT5"/>
<dbReference type="EMBL" id="CATQJA010002706">
    <property type="protein sequence ID" value="CAJ0585486.1"/>
    <property type="molecule type" value="Genomic_DNA"/>
</dbReference>
<organism evidence="3 4">
    <name type="scientific">Mesorhabditis spiculigera</name>
    <dbReference type="NCBI Taxonomy" id="96644"/>
    <lineage>
        <taxon>Eukaryota</taxon>
        <taxon>Metazoa</taxon>
        <taxon>Ecdysozoa</taxon>
        <taxon>Nematoda</taxon>
        <taxon>Chromadorea</taxon>
        <taxon>Rhabditida</taxon>
        <taxon>Rhabditina</taxon>
        <taxon>Rhabditomorpha</taxon>
        <taxon>Rhabditoidea</taxon>
        <taxon>Rhabditidae</taxon>
        <taxon>Mesorhabditinae</taxon>
        <taxon>Mesorhabditis</taxon>
    </lineage>
</organism>
<dbReference type="Gene3D" id="2.30.42.10">
    <property type="match status" value="1"/>
</dbReference>
<evidence type="ECO:0000313" key="4">
    <source>
        <dbReference type="Proteomes" id="UP001177023"/>
    </source>
</evidence>
<dbReference type="InterPro" id="IPR052213">
    <property type="entry name" value="PAR3"/>
</dbReference>
<dbReference type="PANTHER" id="PTHR16484">
    <property type="entry name" value="PARTITIONING DEFECTIVE 3 RELATED"/>
    <property type="match status" value="1"/>
</dbReference>
<comment type="caution">
    <text evidence="3">The sequence shown here is derived from an EMBL/GenBank/DDBJ whole genome shotgun (WGS) entry which is preliminary data.</text>
</comment>
<feature type="non-terminal residue" evidence="3">
    <location>
        <position position="254"/>
    </location>
</feature>
<dbReference type="SMART" id="SM00228">
    <property type="entry name" value="PDZ"/>
    <property type="match status" value="1"/>
</dbReference>
<dbReference type="GO" id="GO:0045197">
    <property type="term" value="P:establishment or maintenance of epithelial cell apical/basal polarity"/>
    <property type="evidence" value="ECO:0007669"/>
    <property type="project" value="TreeGrafter"/>
</dbReference>
<dbReference type="PROSITE" id="PS50106">
    <property type="entry name" value="PDZ"/>
    <property type="match status" value="1"/>
</dbReference>
<dbReference type="GO" id="GO:0005912">
    <property type="term" value="C:adherens junction"/>
    <property type="evidence" value="ECO:0007669"/>
    <property type="project" value="TreeGrafter"/>
</dbReference>
<gene>
    <name evidence="3" type="ORF">MSPICULIGERA_LOCUS23506</name>
</gene>